<evidence type="ECO:0000313" key="2">
    <source>
        <dbReference type="Proteomes" id="UP000623681"/>
    </source>
</evidence>
<reference evidence="1" key="1">
    <citation type="submission" date="2021-01" db="EMBL/GenBank/DDBJ databases">
        <title>Genome public.</title>
        <authorList>
            <person name="Liu C."/>
            <person name="Sun Q."/>
        </authorList>
    </citation>
    <scope>NUCLEOTIDE SEQUENCE</scope>
    <source>
        <strain evidence="1">YIM B02565</strain>
    </source>
</reference>
<dbReference type="NCBIfam" id="TIGR01484">
    <property type="entry name" value="HAD-SF-IIB"/>
    <property type="match status" value="1"/>
</dbReference>
<accession>A0A937K5N0</accession>
<dbReference type="RefSeq" id="WP_202767896.1">
    <property type="nucleotide sequence ID" value="NZ_JAESWA010000022.1"/>
</dbReference>
<dbReference type="PANTHER" id="PTHR10000:SF55">
    <property type="entry name" value="5-AMINO-6-(5-PHOSPHO-D-RIBITYLAMINO)URACIL PHOSPHATASE YCSE"/>
    <property type="match status" value="1"/>
</dbReference>
<dbReference type="NCBIfam" id="TIGR00099">
    <property type="entry name" value="Cof-subfamily"/>
    <property type="match status" value="1"/>
</dbReference>
<keyword evidence="2" id="KW-1185">Reference proteome</keyword>
<dbReference type="Gene3D" id="3.40.50.1000">
    <property type="entry name" value="HAD superfamily/HAD-like"/>
    <property type="match status" value="1"/>
</dbReference>
<evidence type="ECO:0000313" key="1">
    <source>
        <dbReference type="EMBL" id="MBL4932550.1"/>
    </source>
</evidence>
<dbReference type="AlphaFoldDB" id="A0A937K5N0"/>
<proteinExistence type="predicted"/>
<dbReference type="InterPro" id="IPR036412">
    <property type="entry name" value="HAD-like_sf"/>
</dbReference>
<protein>
    <submittedName>
        <fullName evidence="1">HAD family phosphatase</fullName>
    </submittedName>
</protein>
<dbReference type="GO" id="GO:0000287">
    <property type="term" value="F:magnesium ion binding"/>
    <property type="evidence" value="ECO:0007669"/>
    <property type="project" value="TreeGrafter"/>
</dbReference>
<dbReference type="PROSITE" id="PS01229">
    <property type="entry name" value="COF_2"/>
    <property type="match status" value="1"/>
</dbReference>
<comment type="caution">
    <text evidence="1">The sequence shown here is derived from an EMBL/GenBank/DDBJ whole genome shotgun (WGS) entry which is preliminary data.</text>
</comment>
<dbReference type="InterPro" id="IPR000150">
    <property type="entry name" value="Cof"/>
</dbReference>
<dbReference type="SFLD" id="SFLDG01144">
    <property type="entry name" value="C2.B.4:_PGP_Like"/>
    <property type="match status" value="1"/>
</dbReference>
<dbReference type="InterPro" id="IPR006379">
    <property type="entry name" value="HAD-SF_hydro_IIB"/>
</dbReference>
<sequence>MKYKLICIDMDGTLLNSRKKISNENKESIKKAKEKGVVVAISTGRIYNNAAFYADYIDLKAPIIAANGAIIIDKDGGEIFKGVIGYDTSLKILNILKKYKLTPHFHTRNAIYSGSILQKLLGYLFSARGIPVDYKISLKSIVGIDAWKRLLNEKEEEILKCITFSFNLKKIKRAKEELRKIPDIEVTSSYPLNIEINAAKVSKGNGVKILSEHLGIKREEVICVGDNENDISMIEYAGLGVAMGNASASIKEKADFVTTNNDNSGVGYAIRKFILEEKI</sequence>
<dbReference type="SFLD" id="SFLDG01140">
    <property type="entry name" value="C2.B:_Phosphomannomutase_and_P"/>
    <property type="match status" value="1"/>
</dbReference>
<dbReference type="GO" id="GO:0005829">
    <property type="term" value="C:cytosol"/>
    <property type="evidence" value="ECO:0007669"/>
    <property type="project" value="TreeGrafter"/>
</dbReference>
<dbReference type="PRINTS" id="PR00119">
    <property type="entry name" value="CATATPASE"/>
</dbReference>
<dbReference type="Gene3D" id="3.30.1240.10">
    <property type="match status" value="1"/>
</dbReference>
<dbReference type="PROSITE" id="PS01228">
    <property type="entry name" value="COF_1"/>
    <property type="match status" value="1"/>
</dbReference>
<organism evidence="1 2">
    <name type="scientific">Clostridium paridis</name>
    <dbReference type="NCBI Taxonomy" id="2803863"/>
    <lineage>
        <taxon>Bacteria</taxon>
        <taxon>Bacillati</taxon>
        <taxon>Bacillota</taxon>
        <taxon>Clostridia</taxon>
        <taxon>Eubacteriales</taxon>
        <taxon>Clostridiaceae</taxon>
        <taxon>Clostridium</taxon>
    </lineage>
</organism>
<dbReference type="GO" id="GO:0016791">
    <property type="term" value="F:phosphatase activity"/>
    <property type="evidence" value="ECO:0007669"/>
    <property type="project" value="TreeGrafter"/>
</dbReference>
<gene>
    <name evidence="1" type="ORF">JK634_12075</name>
</gene>
<name>A0A937K5N0_9CLOT</name>
<dbReference type="Proteomes" id="UP000623681">
    <property type="component" value="Unassembled WGS sequence"/>
</dbReference>
<dbReference type="Pfam" id="PF08282">
    <property type="entry name" value="Hydrolase_3"/>
    <property type="match status" value="1"/>
</dbReference>
<dbReference type="InterPro" id="IPR023214">
    <property type="entry name" value="HAD_sf"/>
</dbReference>
<dbReference type="EMBL" id="JAESWA010000022">
    <property type="protein sequence ID" value="MBL4932550.1"/>
    <property type="molecule type" value="Genomic_DNA"/>
</dbReference>
<dbReference type="SUPFAM" id="SSF56784">
    <property type="entry name" value="HAD-like"/>
    <property type="match status" value="1"/>
</dbReference>
<dbReference type="CDD" id="cd07516">
    <property type="entry name" value="HAD_Pase"/>
    <property type="match status" value="1"/>
</dbReference>
<dbReference type="SFLD" id="SFLDS00003">
    <property type="entry name" value="Haloacid_Dehalogenase"/>
    <property type="match status" value="1"/>
</dbReference>
<dbReference type="PANTHER" id="PTHR10000">
    <property type="entry name" value="PHOSPHOSERINE PHOSPHATASE"/>
    <property type="match status" value="1"/>
</dbReference>